<evidence type="ECO:0000313" key="2">
    <source>
        <dbReference type="Proteomes" id="UP000675881"/>
    </source>
</evidence>
<sequence length="113" mass="13682">MIFRDEKLCTMDIFKEKEPKITLACYKKLFWRTTRDESGSFSTLFSKRFKTIPNLHFVHDDEKYFPRYYGLTYHLSICDPKSKNFTYERIHYEMRHSSVVLCGKRLVGHSRKL</sequence>
<name>A0A7R8D4B7_LEPSM</name>
<proteinExistence type="predicted"/>
<keyword evidence="2" id="KW-1185">Reference proteome</keyword>
<accession>A0A7R8D4B7</accession>
<protein>
    <submittedName>
        <fullName evidence="1">(salmon louse) hypothetical protein</fullName>
    </submittedName>
</protein>
<dbReference type="Proteomes" id="UP000675881">
    <property type="component" value="Chromosome 8"/>
</dbReference>
<organism evidence="1 2">
    <name type="scientific">Lepeophtheirus salmonis</name>
    <name type="common">Salmon louse</name>
    <name type="synonym">Caligus salmonis</name>
    <dbReference type="NCBI Taxonomy" id="72036"/>
    <lineage>
        <taxon>Eukaryota</taxon>
        <taxon>Metazoa</taxon>
        <taxon>Ecdysozoa</taxon>
        <taxon>Arthropoda</taxon>
        <taxon>Crustacea</taxon>
        <taxon>Multicrustacea</taxon>
        <taxon>Hexanauplia</taxon>
        <taxon>Copepoda</taxon>
        <taxon>Siphonostomatoida</taxon>
        <taxon>Caligidae</taxon>
        <taxon>Lepeophtheirus</taxon>
    </lineage>
</organism>
<gene>
    <name evidence="1" type="ORF">LSAA_13943</name>
</gene>
<evidence type="ECO:0000313" key="1">
    <source>
        <dbReference type="EMBL" id="CAF3024709.1"/>
    </source>
</evidence>
<dbReference type="AlphaFoldDB" id="A0A7R8D4B7"/>
<reference evidence="1" key="1">
    <citation type="submission" date="2021-02" db="EMBL/GenBank/DDBJ databases">
        <authorList>
            <person name="Bekaert M."/>
        </authorList>
    </citation>
    <scope>NUCLEOTIDE SEQUENCE</scope>
    <source>
        <strain evidence="1">IoA-00</strain>
    </source>
</reference>
<dbReference type="EMBL" id="HG994587">
    <property type="protein sequence ID" value="CAF3024709.1"/>
    <property type="molecule type" value="Genomic_DNA"/>
</dbReference>